<evidence type="ECO:0000313" key="11">
    <source>
        <dbReference type="EMBL" id="EXI77826.1"/>
    </source>
</evidence>
<keyword evidence="5 11" id="KW-0378">Hydrolase</keyword>
<evidence type="ECO:0000256" key="2">
    <source>
        <dbReference type="ARBA" id="ARBA00004196"/>
    </source>
</evidence>
<dbReference type="Proteomes" id="UP000021816">
    <property type="component" value="Unassembled WGS sequence"/>
</dbReference>
<dbReference type="InterPro" id="IPR016047">
    <property type="entry name" value="M23ase_b-sheet_dom"/>
</dbReference>
<dbReference type="GO" id="GO:0006508">
    <property type="term" value="P:proteolysis"/>
    <property type="evidence" value="ECO:0007669"/>
    <property type="project" value="UniProtKB-KW"/>
</dbReference>
<dbReference type="InterPro" id="IPR050570">
    <property type="entry name" value="Cell_wall_metabolism_enzyme"/>
</dbReference>
<dbReference type="PANTHER" id="PTHR21666:SF288">
    <property type="entry name" value="CELL DIVISION PROTEIN YTFB"/>
    <property type="match status" value="1"/>
</dbReference>
<dbReference type="STRING" id="1454003.AW10_03461"/>
<evidence type="ECO:0000256" key="7">
    <source>
        <dbReference type="ARBA" id="ARBA00023049"/>
    </source>
</evidence>
<dbReference type="GO" id="GO:0046872">
    <property type="term" value="F:metal ion binding"/>
    <property type="evidence" value="ECO:0007669"/>
    <property type="project" value="UniProtKB-KW"/>
</dbReference>
<dbReference type="Gene3D" id="3.10.450.350">
    <property type="match status" value="2"/>
</dbReference>
<dbReference type="PATRIC" id="fig|1454003.3.peg.3515"/>
<evidence type="ECO:0000256" key="4">
    <source>
        <dbReference type="ARBA" id="ARBA00022723"/>
    </source>
</evidence>
<accession>A0A011NR71</accession>
<protein>
    <submittedName>
        <fullName evidence="11">Murein hydrolase activator NlpD</fullName>
    </submittedName>
</protein>
<keyword evidence="8" id="KW-1133">Transmembrane helix</keyword>
<evidence type="ECO:0000256" key="1">
    <source>
        <dbReference type="ARBA" id="ARBA00001947"/>
    </source>
</evidence>
<feature type="transmembrane region" description="Helical" evidence="8">
    <location>
        <begin position="24"/>
        <end position="44"/>
    </location>
</feature>
<evidence type="ECO:0000259" key="10">
    <source>
        <dbReference type="Pfam" id="PF19425"/>
    </source>
</evidence>
<evidence type="ECO:0000259" key="9">
    <source>
        <dbReference type="Pfam" id="PF01551"/>
    </source>
</evidence>
<feature type="domain" description="M23ase beta-sheet core" evidence="9">
    <location>
        <begin position="304"/>
        <end position="400"/>
    </location>
</feature>
<dbReference type="Pfam" id="PF01551">
    <property type="entry name" value="Peptidase_M23"/>
    <property type="match status" value="1"/>
</dbReference>
<keyword evidence="4" id="KW-0479">Metal-binding</keyword>
<dbReference type="Gene3D" id="2.70.70.10">
    <property type="entry name" value="Glucose Permease (Domain IIA)"/>
    <property type="match status" value="1"/>
</dbReference>
<dbReference type="SUPFAM" id="SSF51261">
    <property type="entry name" value="Duplicated hybrid motif"/>
    <property type="match status" value="1"/>
</dbReference>
<dbReference type="AlphaFoldDB" id="A0A011NR71"/>
<keyword evidence="8" id="KW-0812">Transmembrane</keyword>
<sequence length="443" mass="48440">MDSKESRILTHSHPTIDRLRRHRWAAAAIGGVSLLGMVAAFAIAPPAKVPGVEQTTVLQKLPAPTTTLLETGKPIFLREERVRRSDTIASLMSRLGVYDGEALQFISGNQHTRAMARHLQPGTTVSAKAGAWGELHSLYVELPGKDAMLVIERSGDGFVADEQPLQLESRTVIKSGEIRHSLFAATDDADIPDAIAMQMVEIFGSEVDFHRDLRKGDRFSLVYETLTSRGQSVRSGRILAAELVNDKKVLEAYWFQPEQGEGAYHAADGSSLRKAFLRSPIEFSRISSGFSGARFHPILRTWRAHKGVDYAARAGTGILAVADGVVETAARQRGYGNLIVLKHQGSYSTAYGHLKSFAKGIRKGARVRQGDTIGYVGQTGLATGPHLHYEFRVKENPVDPQAIDLPVSIPLDKARLARFKASSQQLRQQLAMAKQMTLATAAE</sequence>
<organism evidence="11 12">
    <name type="scientific">Candidatus Accumulibacter appositus</name>
    <dbReference type="NCBI Taxonomy" id="1454003"/>
    <lineage>
        <taxon>Bacteria</taxon>
        <taxon>Pseudomonadati</taxon>
        <taxon>Pseudomonadota</taxon>
        <taxon>Betaproteobacteria</taxon>
        <taxon>Candidatus Accumulibacter</taxon>
    </lineage>
</organism>
<evidence type="ECO:0000256" key="8">
    <source>
        <dbReference type="SAM" id="Phobius"/>
    </source>
</evidence>
<evidence type="ECO:0000256" key="6">
    <source>
        <dbReference type="ARBA" id="ARBA00022833"/>
    </source>
</evidence>
<proteinExistence type="predicted"/>
<dbReference type="GO" id="GO:0030313">
    <property type="term" value="C:cell envelope"/>
    <property type="evidence" value="ECO:0007669"/>
    <property type="project" value="UniProtKB-SubCell"/>
</dbReference>
<evidence type="ECO:0000256" key="5">
    <source>
        <dbReference type="ARBA" id="ARBA00022801"/>
    </source>
</evidence>
<comment type="cofactor">
    <cofactor evidence="1">
        <name>Zn(2+)</name>
        <dbReference type="ChEBI" id="CHEBI:29105"/>
    </cofactor>
</comment>
<keyword evidence="3" id="KW-0645">Protease</keyword>
<feature type="domain" description="Csd3-like second N-terminal" evidence="10">
    <location>
        <begin position="174"/>
        <end position="290"/>
    </location>
</feature>
<dbReference type="InterPro" id="IPR045834">
    <property type="entry name" value="Csd3_N2"/>
</dbReference>
<keyword evidence="7" id="KW-0482">Metalloprotease</keyword>
<dbReference type="InterPro" id="IPR011055">
    <property type="entry name" value="Dup_hybrid_motif"/>
</dbReference>
<evidence type="ECO:0000256" key="3">
    <source>
        <dbReference type="ARBA" id="ARBA00022670"/>
    </source>
</evidence>
<dbReference type="EMBL" id="JEMX01000088">
    <property type="protein sequence ID" value="EXI77826.1"/>
    <property type="molecule type" value="Genomic_DNA"/>
</dbReference>
<comment type="caution">
    <text evidence="11">The sequence shown here is derived from an EMBL/GenBank/DDBJ whole genome shotgun (WGS) entry which is preliminary data.</text>
</comment>
<evidence type="ECO:0000313" key="12">
    <source>
        <dbReference type="Proteomes" id="UP000021816"/>
    </source>
</evidence>
<gene>
    <name evidence="11" type="primary">nlpD_1</name>
    <name evidence="11" type="ORF">AW10_03461</name>
</gene>
<dbReference type="CDD" id="cd12797">
    <property type="entry name" value="M23_peptidase"/>
    <property type="match status" value="1"/>
</dbReference>
<dbReference type="Pfam" id="PF19425">
    <property type="entry name" value="Csd3_N2"/>
    <property type="match status" value="1"/>
</dbReference>
<reference evidence="11 12" key="1">
    <citation type="submission" date="2014-02" db="EMBL/GenBank/DDBJ databases">
        <title>Expanding our view of genomic diversity in Candidatus Accumulibacter clades.</title>
        <authorList>
            <person name="Skennerton C.T."/>
            <person name="Barr J.J."/>
            <person name="Slater F.R."/>
            <person name="Bond P.L."/>
            <person name="Tyson G.W."/>
        </authorList>
    </citation>
    <scope>NUCLEOTIDE SEQUENCE [LARGE SCALE GENOMIC DNA]</scope>
    <source>
        <strain evidence="12">BA-92</strain>
    </source>
</reference>
<dbReference type="PANTHER" id="PTHR21666">
    <property type="entry name" value="PEPTIDASE-RELATED"/>
    <property type="match status" value="1"/>
</dbReference>
<name>A0A011NR71_9PROT</name>
<keyword evidence="6" id="KW-0862">Zinc</keyword>
<keyword evidence="8" id="KW-0472">Membrane</keyword>
<dbReference type="GO" id="GO:0004222">
    <property type="term" value="F:metalloendopeptidase activity"/>
    <property type="evidence" value="ECO:0007669"/>
    <property type="project" value="TreeGrafter"/>
</dbReference>
<comment type="subcellular location">
    <subcellularLocation>
        <location evidence="2">Cell envelope</location>
    </subcellularLocation>
</comment>